<comment type="caution">
    <text evidence="1">The sequence shown here is derived from an EMBL/GenBank/DDBJ whole genome shotgun (WGS) entry which is preliminary data.</text>
</comment>
<sequence length="861" mass="99829">MSKERIDYGCSSHHEDVIHEKPLATREEDRPWVCKPCGKNFKTRKGLKKHEWEVHKNQNSIACEFCEKRFKTNSCLRSHMRMHSEERPFSCTSCCKSYKRKKDLKYHEKTHSDMKPFSCDLCAKPFKSRSHLEIHMTTHSDEKPFICEKCLQSFKTKTNLKRHMDQFHWRQKLEEDIFPCSICARTFETRGNLNIQNHRENIDGHVPAQNNAEVPGRILDTTPRRLRMEMTTIDICSLFDSTEDQEGFNGPIEHMVQQYLPEGVPEIVGELASNMNESPVEMAPWNTVVCLCECSDGMERIDPIERPRELTPRVSSEQVHEDGPLPGFGELKKFSQRCRQILPQNGIQSIPGSRSQFTGSEVLRLRENLDRTSEYTLPFLSEPGPSGISRSLSNHNESPSKTSKDGQKKTKNREECLSDQGFLCEVCGKKFSFNHALVRHMRIHANDGCNRCQFCAKSFKYKQGLERHLRRDHDKIKSFLCGICGERFECNQDLRNHKGAHLEMKSFSCKFCSKTYKYKKDLENHNRLHTGERFHSCELCGENFHCQRNLRRHINSHEIRKPFPCNFCIKSFQTQSHLRDHILGDHPQEGLVPCDFCNRCFKMGSELWEHMKIHIIDDEPRFTCDLCCRNFKKNFDLKRHMGVHRGEKKFQCHICAKIYNRRSHLNRHLKIHTDGRQLKCKSSGKSIQCEDKCEKNKELSQKVKVRQEDSGALCIQSFCSGDGSSTDDAMQSQYQAELEPEIVTIANTGLNEQNMKEQLTSNDLEMPDQSSNFEQSDRLMTRMALETGDDCVYIEKEENDQRCHQETEEIFDLDLSDTLVGCEVTQTTDPDIFSELVELALGSGCTFPDCEPYESQDCNAE</sequence>
<proteinExistence type="predicted"/>
<name>A0ACC2NA05_9HYME</name>
<evidence type="ECO:0000313" key="1">
    <source>
        <dbReference type="EMBL" id="KAJ8667973.1"/>
    </source>
</evidence>
<evidence type="ECO:0000313" key="2">
    <source>
        <dbReference type="Proteomes" id="UP001239111"/>
    </source>
</evidence>
<keyword evidence="2" id="KW-1185">Reference proteome</keyword>
<accession>A0ACC2NA05</accession>
<organism evidence="1 2">
    <name type="scientific">Eretmocerus hayati</name>
    <dbReference type="NCBI Taxonomy" id="131215"/>
    <lineage>
        <taxon>Eukaryota</taxon>
        <taxon>Metazoa</taxon>
        <taxon>Ecdysozoa</taxon>
        <taxon>Arthropoda</taxon>
        <taxon>Hexapoda</taxon>
        <taxon>Insecta</taxon>
        <taxon>Pterygota</taxon>
        <taxon>Neoptera</taxon>
        <taxon>Endopterygota</taxon>
        <taxon>Hymenoptera</taxon>
        <taxon>Apocrita</taxon>
        <taxon>Proctotrupomorpha</taxon>
        <taxon>Chalcidoidea</taxon>
        <taxon>Aphelinidae</taxon>
        <taxon>Aphelininae</taxon>
        <taxon>Eretmocerus</taxon>
    </lineage>
</organism>
<reference evidence="1" key="1">
    <citation type="submission" date="2023-04" db="EMBL/GenBank/DDBJ databases">
        <title>A chromosome-level genome assembly of the parasitoid wasp Eretmocerus hayati.</title>
        <authorList>
            <person name="Zhong Y."/>
            <person name="Liu S."/>
            <person name="Liu Y."/>
        </authorList>
    </citation>
    <scope>NUCLEOTIDE SEQUENCE</scope>
    <source>
        <strain evidence="1">ZJU_SS_LIU_2023</strain>
    </source>
</reference>
<dbReference type="Proteomes" id="UP001239111">
    <property type="component" value="Chromosome 4"/>
</dbReference>
<gene>
    <name evidence="1" type="ORF">QAD02_009636</name>
</gene>
<dbReference type="EMBL" id="CM056744">
    <property type="protein sequence ID" value="KAJ8667973.1"/>
    <property type="molecule type" value="Genomic_DNA"/>
</dbReference>
<protein>
    <submittedName>
        <fullName evidence="1">Uncharacterized protein</fullName>
    </submittedName>
</protein>